<accession>A4FE50</accession>
<dbReference type="HOGENOM" id="CLU_3239219_0_0_11"/>
<evidence type="ECO:0000313" key="2">
    <source>
        <dbReference type="Proteomes" id="UP000006728"/>
    </source>
</evidence>
<name>A4FE50_SACEN</name>
<protein>
    <submittedName>
        <fullName evidence="1">Uncharacterized protein</fullName>
    </submittedName>
</protein>
<dbReference type="AlphaFoldDB" id="A4FE50"/>
<proteinExistence type="predicted"/>
<gene>
    <name evidence="1" type="ordered locus">SACE_3047</name>
</gene>
<dbReference type="RefSeq" id="WP_009950832.1">
    <property type="nucleotide sequence ID" value="NC_009142.1"/>
</dbReference>
<evidence type="ECO:0000313" key="1">
    <source>
        <dbReference type="EMBL" id="CAM02325.1"/>
    </source>
</evidence>
<reference evidence="1 2" key="1">
    <citation type="journal article" date="2007" name="Nat. Biotechnol.">
        <title>Complete genome sequence of the erythromycin-producing bacterium Saccharopolyspora erythraea NRRL23338.</title>
        <authorList>
            <person name="Oliynyk M."/>
            <person name="Samborskyy M."/>
            <person name="Lester J.B."/>
            <person name="Mironenko T."/>
            <person name="Scott N."/>
            <person name="Dickens S."/>
            <person name="Haydock S.F."/>
            <person name="Leadlay P.F."/>
        </authorList>
    </citation>
    <scope>NUCLEOTIDE SEQUENCE [LARGE SCALE GENOMIC DNA]</scope>
    <source>
        <strain evidence="2">ATCC 11635 / DSM 40517 / JCM 4748 / NBRC 13426 / NCIMB 8594 / NRRL 2338</strain>
    </source>
</reference>
<sequence>MTETGHPEDASAIVGAACGLLGATADLPGMTPAGLAHDSGTAR</sequence>
<dbReference type="EMBL" id="AM420293">
    <property type="protein sequence ID" value="CAM02325.1"/>
    <property type="molecule type" value="Genomic_DNA"/>
</dbReference>
<dbReference type="KEGG" id="sen:SACE_3047"/>
<dbReference type="Proteomes" id="UP000006728">
    <property type="component" value="Chromosome"/>
</dbReference>
<organism evidence="1 2">
    <name type="scientific">Saccharopolyspora erythraea (strain ATCC 11635 / DSM 40517 / JCM 4748 / NBRC 13426 / NCIMB 8594 / NRRL 2338)</name>
    <dbReference type="NCBI Taxonomy" id="405948"/>
    <lineage>
        <taxon>Bacteria</taxon>
        <taxon>Bacillati</taxon>
        <taxon>Actinomycetota</taxon>
        <taxon>Actinomycetes</taxon>
        <taxon>Pseudonocardiales</taxon>
        <taxon>Pseudonocardiaceae</taxon>
        <taxon>Saccharopolyspora</taxon>
    </lineage>
</organism>
<keyword evidence="2" id="KW-1185">Reference proteome</keyword>